<proteinExistence type="predicted"/>
<dbReference type="Pfam" id="PF00144">
    <property type="entry name" value="Beta-lactamase"/>
    <property type="match status" value="1"/>
</dbReference>
<dbReference type="EMBL" id="CP036268">
    <property type="protein sequence ID" value="QDT39316.1"/>
    <property type="molecule type" value="Genomic_DNA"/>
</dbReference>
<dbReference type="KEGG" id="svp:Pan189_37220"/>
<evidence type="ECO:0000259" key="1">
    <source>
        <dbReference type="Pfam" id="PF00144"/>
    </source>
</evidence>
<keyword evidence="3" id="KW-1185">Reference proteome</keyword>
<dbReference type="SUPFAM" id="SSF56601">
    <property type="entry name" value="beta-lactamase/transpeptidase-like"/>
    <property type="match status" value="1"/>
</dbReference>
<sequence>MSLSEIAAVLPTAAEVIARDAERGFHHGGQLYVSRRGEAIIDAPFGRLEDGREYPADALVNWLSAGKPLTAVAIMQLVERGQLDLDQRVAEFIPEFAQGGKEPITIRHLLMHTGGFRSSETGYPQASWDEIIATICAMPREDDWDVGETAGYHAVTSWFMLGEVIRRIDGRPIADYLADEVLAPIGMTDSRLTMTPEYWRENRGRITPAYRRLGAKQKQLDWHEQQRCTSPSPGSSMRGPLRDLGTFYEAMLATLSGQREDFLSTRGAKTMTARLRDGTYDRTFMHVVDFGLCFMVDSNRHGAETIAYGYGRHSSARAFGHGGAQSAIGFADPEYDLVVTWAFDTLIGEPKHNRRNRELNSAIYEDLGLTS</sequence>
<dbReference type="Gene3D" id="3.40.710.10">
    <property type="entry name" value="DD-peptidase/beta-lactamase superfamily"/>
    <property type="match status" value="1"/>
</dbReference>
<dbReference type="Proteomes" id="UP000317318">
    <property type="component" value="Chromosome"/>
</dbReference>
<dbReference type="InterPro" id="IPR050789">
    <property type="entry name" value="Diverse_Enzym_Activities"/>
</dbReference>
<protein>
    <submittedName>
        <fullName evidence="2">Penicillin-binding protein PbpX</fullName>
    </submittedName>
</protein>
<dbReference type="InterPro" id="IPR001466">
    <property type="entry name" value="Beta-lactam-related"/>
</dbReference>
<gene>
    <name evidence="2" type="primary">pbpX</name>
    <name evidence="2" type="ORF">Pan189_37220</name>
</gene>
<dbReference type="InterPro" id="IPR012338">
    <property type="entry name" value="Beta-lactam/transpept-like"/>
</dbReference>
<feature type="domain" description="Beta-lactamase-related" evidence="1">
    <location>
        <begin position="18"/>
        <end position="358"/>
    </location>
</feature>
<name>A0A517R5Y9_9PLAN</name>
<evidence type="ECO:0000313" key="2">
    <source>
        <dbReference type="EMBL" id="QDT39316.1"/>
    </source>
</evidence>
<accession>A0A517R5Y9</accession>
<dbReference type="PANTHER" id="PTHR43283">
    <property type="entry name" value="BETA-LACTAMASE-RELATED"/>
    <property type="match status" value="1"/>
</dbReference>
<organism evidence="2 3">
    <name type="scientific">Stratiformator vulcanicus</name>
    <dbReference type="NCBI Taxonomy" id="2527980"/>
    <lineage>
        <taxon>Bacteria</taxon>
        <taxon>Pseudomonadati</taxon>
        <taxon>Planctomycetota</taxon>
        <taxon>Planctomycetia</taxon>
        <taxon>Planctomycetales</taxon>
        <taxon>Planctomycetaceae</taxon>
        <taxon>Stratiformator</taxon>
    </lineage>
</organism>
<reference evidence="2 3" key="1">
    <citation type="submission" date="2019-02" db="EMBL/GenBank/DDBJ databases">
        <title>Deep-cultivation of Planctomycetes and their phenomic and genomic characterization uncovers novel biology.</title>
        <authorList>
            <person name="Wiegand S."/>
            <person name="Jogler M."/>
            <person name="Boedeker C."/>
            <person name="Pinto D."/>
            <person name="Vollmers J."/>
            <person name="Rivas-Marin E."/>
            <person name="Kohn T."/>
            <person name="Peeters S.H."/>
            <person name="Heuer A."/>
            <person name="Rast P."/>
            <person name="Oberbeckmann S."/>
            <person name="Bunk B."/>
            <person name="Jeske O."/>
            <person name="Meyerdierks A."/>
            <person name="Storesund J.E."/>
            <person name="Kallscheuer N."/>
            <person name="Luecker S."/>
            <person name="Lage O.M."/>
            <person name="Pohl T."/>
            <person name="Merkel B.J."/>
            <person name="Hornburger P."/>
            <person name="Mueller R.-W."/>
            <person name="Bruemmer F."/>
            <person name="Labrenz M."/>
            <person name="Spormann A.M."/>
            <person name="Op den Camp H."/>
            <person name="Overmann J."/>
            <person name="Amann R."/>
            <person name="Jetten M.S.M."/>
            <person name="Mascher T."/>
            <person name="Medema M.H."/>
            <person name="Devos D.P."/>
            <person name="Kaster A.-K."/>
            <person name="Ovreas L."/>
            <person name="Rohde M."/>
            <person name="Galperin M.Y."/>
            <person name="Jogler C."/>
        </authorList>
    </citation>
    <scope>NUCLEOTIDE SEQUENCE [LARGE SCALE GENOMIC DNA]</scope>
    <source>
        <strain evidence="2 3">Pan189</strain>
    </source>
</reference>
<dbReference type="RefSeq" id="WP_310820747.1">
    <property type="nucleotide sequence ID" value="NZ_CP036268.1"/>
</dbReference>
<evidence type="ECO:0000313" key="3">
    <source>
        <dbReference type="Proteomes" id="UP000317318"/>
    </source>
</evidence>
<dbReference type="AlphaFoldDB" id="A0A517R5Y9"/>